<dbReference type="InterPro" id="IPR016161">
    <property type="entry name" value="Ald_DH/histidinol_DH"/>
</dbReference>
<dbReference type="PROSITE" id="PS00687">
    <property type="entry name" value="ALDEHYDE_DEHYDR_GLU"/>
    <property type="match status" value="1"/>
</dbReference>
<dbReference type="InterPro" id="IPR016163">
    <property type="entry name" value="Ald_DH_C"/>
</dbReference>
<dbReference type="SUPFAM" id="SSF53720">
    <property type="entry name" value="ALDH-like"/>
    <property type="match status" value="1"/>
</dbReference>
<evidence type="ECO:0000256" key="5">
    <source>
        <dbReference type="PROSITE-ProRule" id="PRU10007"/>
    </source>
</evidence>
<dbReference type="PANTHER" id="PTHR11699">
    <property type="entry name" value="ALDEHYDE DEHYDROGENASE-RELATED"/>
    <property type="match status" value="1"/>
</dbReference>
<comment type="caution">
    <text evidence="9">The sequence shown here is derived from an EMBL/GenBank/DDBJ whole genome shotgun (WGS) entry which is preliminary data.</text>
</comment>
<dbReference type="InterPro" id="IPR015590">
    <property type="entry name" value="Aldehyde_DH_dom"/>
</dbReference>
<feature type="compositionally biased region" description="Polar residues" evidence="7">
    <location>
        <begin position="1"/>
        <end position="13"/>
    </location>
</feature>
<dbReference type="InterPro" id="IPR016160">
    <property type="entry name" value="Ald_DH_CS_CYS"/>
</dbReference>
<evidence type="ECO:0000256" key="3">
    <source>
        <dbReference type="PIRNR" id="PIRNR036492"/>
    </source>
</evidence>
<evidence type="ECO:0000256" key="7">
    <source>
        <dbReference type="SAM" id="MobiDB-lite"/>
    </source>
</evidence>
<comment type="similarity">
    <text evidence="1 3 6">Belongs to the aldehyde dehydrogenase family.</text>
</comment>
<keyword evidence="2 3" id="KW-0560">Oxidoreductase</keyword>
<dbReference type="Proteomes" id="UP000005064">
    <property type="component" value="Unassembled WGS sequence"/>
</dbReference>
<dbReference type="EMBL" id="AHBW01000041">
    <property type="protein sequence ID" value="EHK83268.1"/>
    <property type="molecule type" value="Genomic_DNA"/>
</dbReference>
<feature type="domain" description="Aldehyde dehydrogenase" evidence="8">
    <location>
        <begin position="30"/>
        <end position="485"/>
    </location>
</feature>
<evidence type="ECO:0000256" key="1">
    <source>
        <dbReference type="ARBA" id="ARBA00009986"/>
    </source>
</evidence>
<organism evidence="9 10">
    <name type="scientific">Rhodococcus pyridinivorans AK37</name>
    <dbReference type="NCBI Taxonomy" id="1114960"/>
    <lineage>
        <taxon>Bacteria</taxon>
        <taxon>Bacillati</taxon>
        <taxon>Actinomycetota</taxon>
        <taxon>Actinomycetes</taxon>
        <taxon>Mycobacteriales</taxon>
        <taxon>Nocardiaceae</taxon>
        <taxon>Rhodococcus</taxon>
    </lineage>
</organism>
<proteinExistence type="inferred from homology"/>
<evidence type="ECO:0000313" key="10">
    <source>
        <dbReference type="Proteomes" id="UP000005064"/>
    </source>
</evidence>
<gene>
    <name evidence="9" type="ORF">AK37_12549</name>
</gene>
<feature type="active site" evidence="4 5">
    <location>
        <position position="263"/>
    </location>
</feature>
<feature type="compositionally biased region" description="Low complexity" evidence="7">
    <location>
        <begin position="14"/>
        <end position="32"/>
    </location>
</feature>
<dbReference type="Gene3D" id="3.40.605.10">
    <property type="entry name" value="Aldehyde Dehydrogenase, Chain A, domain 1"/>
    <property type="match status" value="1"/>
</dbReference>
<dbReference type="InterPro" id="IPR029510">
    <property type="entry name" value="Ald_DH_CS_GLU"/>
</dbReference>
<dbReference type="CDD" id="cd07099">
    <property type="entry name" value="ALDH_DDALDH"/>
    <property type="match status" value="1"/>
</dbReference>
<feature type="region of interest" description="Disordered" evidence="7">
    <location>
        <begin position="1"/>
        <end position="34"/>
    </location>
</feature>
<protein>
    <recommendedName>
        <fullName evidence="3">Aldehyde dehydrogenase</fullName>
    </recommendedName>
</protein>
<evidence type="ECO:0000256" key="6">
    <source>
        <dbReference type="RuleBase" id="RU003345"/>
    </source>
</evidence>
<dbReference type="PATRIC" id="fig|1114960.4.peg.2560"/>
<sequence>MVHQEVSNMTQNLTSPKNAKSSSNKASTAANTDTFASLDPRNGEMIAEYPVADEAAVGAAVERARVAARWWEAQGFRGRRDWLLEFKKAIASDATSLASVVAKETGKPFGDAFLEVMLAVEHLDWAAKNAKKVLRPRKVPAGVASFNQAATLEYKPLGVIGVIGPWNYPVYTPMGSIAYSLAAGNAVVFKPSELTPGVAKWLEDKWNSIAPTQPVFQVITGLGETGSTLVRSGVDKVAFTGSGPTARKVMAVCAESLTPLVAECGGKDAMIVAADANIDEAVEFAAFGAFGNAGQTCAGVERIYVEEPVYREFLDKLTATVRRAKPGGDEDSTYGPMTLPRQVDIVRSHIEDALKSGGKAVLGGLDSVQERIVEPVILTDVPETSAAVCEETFGPTVVVNKVRDLDEAVERANGTNYGLGASIFTRNKKKGRQLAERLRNGMVSVNSVLGFAAIASLPFGGIGESGFGRIHGADGLREFSRPKSVTVAKFSSPLKLMSLERPERDLKISRAMLQFMHGR</sequence>
<dbReference type="Pfam" id="PF00171">
    <property type="entry name" value="Aldedh"/>
    <property type="match status" value="1"/>
</dbReference>
<evidence type="ECO:0000259" key="8">
    <source>
        <dbReference type="Pfam" id="PF00171"/>
    </source>
</evidence>
<dbReference type="InterPro" id="IPR016162">
    <property type="entry name" value="Ald_DH_N"/>
</dbReference>
<dbReference type="PIRSF" id="PIRSF036492">
    <property type="entry name" value="ALDH"/>
    <property type="match status" value="1"/>
</dbReference>
<dbReference type="Gene3D" id="3.40.309.10">
    <property type="entry name" value="Aldehyde Dehydrogenase, Chain A, domain 2"/>
    <property type="match status" value="1"/>
</dbReference>
<evidence type="ECO:0000256" key="4">
    <source>
        <dbReference type="PIRSR" id="PIRSR036492-1"/>
    </source>
</evidence>
<name>H0JS28_9NOCA</name>
<dbReference type="InterPro" id="IPR012394">
    <property type="entry name" value="Aldehyde_DH_NAD(P)"/>
</dbReference>
<reference evidence="9 10" key="1">
    <citation type="submission" date="2011-12" db="EMBL/GenBank/DDBJ databases">
        <authorList>
            <person name="Kriszt B."/>
            <person name="Tancsics A."/>
            <person name="Cserhati M."/>
            <person name="Toth A."/>
            <person name="Nagy I."/>
            <person name="Horvath B."/>
            <person name="Tamura T."/>
            <person name="Kukolya J."/>
            <person name="Szoboszlay S."/>
        </authorList>
    </citation>
    <scope>NUCLEOTIDE SEQUENCE [LARGE SCALE GENOMIC DNA]</scope>
    <source>
        <strain evidence="9 10">AK37</strain>
    </source>
</reference>
<accession>H0JS28</accession>
<feature type="active site" evidence="4">
    <location>
        <position position="297"/>
    </location>
</feature>
<evidence type="ECO:0000313" key="9">
    <source>
        <dbReference type="EMBL" id="EHK83268.1"/>
    </source>
</evidence>
<evidence type="ECO:0000256" key="2">
    <source>
        <dbReference type="ARBA" id="ARBA00023002"/>
    </source>
</evidence>
<dbReference type="GO" id="GO:0006081">
    <property type="term" value="P:aldehyde metabolic process"/>
    <property type="evidence" value="ECO:0007669"/>
    <property type="project" value="InterPro"/>
</dbReference>
<dbReference type="PROSITE" id="PS00070">
    <property type="entry name" value="ALDEHYDE_DEHYDR_CYS"/>
    <property type="match status" value="1"/>
</dbReference>
<dbReference type="AlphaFoldDB" id="H0JS28"/>
<dbReference type="GO" id="GO:0016620">
    <property type="term" value="F:oxidoreductase activity, acting on the aldehyde or oxo group of donors, NAD or NADP as acceptor"/>
    <property type="evidence" value="ECO:0007669"/>
    <property type="project" value="InterPro"/>
</dbReference>